<evidence type="ECO:0000256" key="1">
    <source>
        <dbReference type="SAM" id="MobiDB-lite"/>
    </source>
</evidence>
<keyword evidence="3" id="KW-1185">Reference proteome</keyword>
<dbReference type="EMBL" id="AP025739">
    <property type="protein sequence ID" value="BDI30369.1"/>
    <property type="molecule type" value="Genomic_DNA"/>
</dbReference>
<dbReference type="AlphaFoldDB" id="A0A402CVD0"/>
<name>A0A402CVD0_9BACT</name>
<protein>
    <submittedName>
        <fullName evidence="2">Uncharacterized protein</fullName>
    </submittedName>
</protein>
<reference evidence="2 3" key="1">
    <citation type="journal article" date="2019" name="Int. J. Syst. Evol. Microbiol.">
        <title>Capsulimonas corticalis gen. nov., sp. nov., an aerobic capsulated bacterium, of a novel bacterial order, Capsulimonadales ord. nov., of the class Armatimonadia of the phylum Armatimonadetes.</title>
        <authorList>
            <person name="Li J."/>
            <person name="Kudo C."/>
            <person name="Tonouchi A."/>
        </authorList>
    </citation>
    <scope>NUCLEOTIDE SEQUENCE [LARGE SCALE GENOMIC DNA]</scope>
    <source>
        <strain evidence="2 3">AX-7</strain>
    </source>
</reference>
<dbReference type="Proteomes" id="UP000287394">
    <property type="component" value="Chromosome"/>
</dbReference>
<dbReference type="RefSeq" id="WP_119321330.1">
    <property type="nucleotide sequence ID" value="NZ_AP025739.1"/>
</dbReference>
<dbReference type="KEGG" id="ccot:CCAX7_24200"/>
<feature type="region of interest" description="Disordered" evidence="1">
    <location>
        <begin position="43"/>
        <end position="63"/>
    </location>
</feature>
<feature type="compositionally biased region" description="Basic and acidic residues" evidence="1">
    <location>
        <begin position="51"/>
        <end position="63"/>
    </location>
</feature>
<gene>
    <name evidence="2" type="ORF">CCAX7_24200</name>
</gene>
<evidence type="ECO:0000313" key="2">
    <source>
        <dbReference type="EMBL" id="BDI30369.1"/>
    </source>
</evidence>
<sequence>MAEQNVAVKCPVCSAELTDLYPKPRCRRCGYIESCCQPEVPCEGAAPLGEPVDKDQMDVDRRR</sequence>
<proteinExistence type="predicted"/>
<organism evidence="2 3">
    <name type="scientific">Capsulimonas corticalis</name>
    <dbReference type="NCBI Taxonomy" id="2219043"/>
    <lineage>
        <taxon>Bacteria</taxon>
        <taxon>Bacillati</taxon>
        <taxon>Armatimonadota</taxon>
        <taxon>Armatimonadia</taxon>
        <taxon>Capsulimonadales</taxon>
        <taxon>Capsulimonadaceae</taxon>
        <taxon>Capsulimonas</taxon>
    </lineage>
</organism>
<accession>A0A402CVD0</accession>
<evidence type="ECO:0000313" key="3">
    <source>
        <dbReference type="Proteomes" id="UP000287394"/>
    </source>
</evidence>